<organism evidence="5 6">
    <name type="scientific">Vitis vinifera</name>
    <name type="common">Grape</name>
    <dbReference type="NCBI Taxonomy" id="29760"/>
    <lineage>
        <taxon>Eukaryota</taxon>
        <taxon>Viridiplantae</taxon>
        <taxon>Streptophyta</taxon>
        <taxon>Embryophyta</taxon>
        <taxon>Tracheophyta</taxon>
        <taxon>Spermatophyta</taxon>
        <taxon>Magnoliopsida</taxon>
        <taxon>eudicotyledons</taxon>
        <taxon>Gunneridae</taxon>
        <taxon>Pentapetalae</taxon>
        <taxon>rosids</taxon>
        <taxon>Vitales</taxon>
        <taxon>Vitaceae</taxon>
        <taxon>Viteae</taxon>
        <taxon>Vitis</taxon>
    </lineage>
</organism>
<evidence type="ECO:0000313" key="6">
    <source>
        <dbReference type="Proteomes" id="UP000288805"/>
    </source>
</evidence>
<dbReference type="SUPFAM" id="SSF52540">
    <property type="entry name" value="P-loop containing nucleoside triphosphate hydrolases"/>
    <property type="match status" value="1"/>
</dbReference>
<dbReference type="InterPro" id="IPR050173">
    <property type="entry name" value="ABC_transporter_C-like"/>
</dbReference>
<sequence length="1091" mass="122774">MMFESLCTWGMFLEDDRSAGTRDENPTSFIFNSLIRAHSKSSAPHQSFHFYSRILHSAGYLASDNYTFTFLVRTSAQLLAHRTGSSVHGVVLKYGFEHDSHVQSGSIYMHAGLGGLAACYWMFSSIREPDLVCQTAMVSACVKMGDFTFARKLFDKMPYKDPIAWNRDEFLRYPFDSEASCPIMPKHFLLFILLDAANFLMKTRSLHSWDPHAMTFQMFLEKSRKILSSLATFRILQQPIYSLPDLISMIAQTKVSLDRITSFLRLDDLQSDVIERLPKGSFDTAIEIVDGNFSWDLSSHNPTLKDINLRVCRGMRVAVCGTVGSACGTKAYVAQSPWIQSGKIAENILFGKEMDRERYERVLDACYLKKDLEVLSFGDQTVIGTRLFKECLLGLLGSKTVIYVTHQVEFLPAADLILVIKMEATLVLVTMRMVISVMIRVLKVTIHVSNAQKAHASLVETDDGDSKQDERGNSGDVCWSSDFFIVFALLKDRTEGKELLSSKTSLNVRRRENNDADTSGQILFAARTRMKYGSGAKLRFWSILEVAEKLCGSLPIYHPERRHSTAKSSHIIPKIQLSNYFEGHLSKASTDKGFQWSREDTLVTSSAQLKKSPIQFSYNSESDAHRNTFSSSSIKFELSSFDEATLSIDDSVDQIAKELLDQKSIMKQALHFRIEGLGIILHKIQNTVTDINEKEVVVIQSSSSTSNSDLGSSSSDSDPGTSSDSESEGASTILNWRLCVTLFEVYNQKGFLYSQDTEDDWFGTEKKMIIIHQLHPILETFIIRLWVEAGHPGFETYYRIDLVMKNKVLHSLAWLIAINTATIAYFQPYVHPHREVTNHADYPHQMGVPNQLLANSGSALTHQQIRDNASGANGEDDTPFNSQNCLVPKDLLISDDTIPETVQAEPVVVAAAVTSGAGSKDCILESERRTRHDNLHEAGAMVQPVDISIIYVRELPEIKGKFDHQRAGDQLENGEYGNLRFVHSDPTAHSDFGKGVREEFWNIIFFLYNKERMNVQVETDFVKMKATVVNFNVIGNGNLCSDGDYKNAAFILGDRKFALSIARGIESSMWTLHFRSCVFHSMAKLDFRLKK</sequence>
<evidence type="ECO:0000256" key="2">
    <source>
        <dbReference type="ARBA" id="ARBA00022741"/>
    </source>
</evidence>
<dbReference type="EMBL" id="QGNW01000589">
    <property type="protein sequence ID" value="RVW67360.1"/>
    <property type="molecule type" value="Genomic_DNA"/>
</dbReference>
<gene>
    <name evidence="5" type="primary">ABCC3_21</name>
    <name evidence="5" type="ORF">CK203_065032</name>
</gene>
<evidence type="ECO:0000256" key="1">
    <source>
        <dbReference type="ARBA" id="ARBA00022737"/>
    </source>
</evidence>
<keyword evidence="2" id="KW-0547">Nucleotide-binding</keyword>
<evidence type="ECO:0000256" key="4">
    <source>
        <dbReference type="SAM" id="MobiDB-lite"/>
    </source>
</evidence>
<feature type="compositionally biased region" description="Low complexity" evidence="4">
    <location>
        <begin position="702"/>
        <end position="724"/>
    </location>
</feature>
<name>A0A438G593_VITVI</name>
<dbReference type="GO" id="GO:0005524">
    <property type="term" value="F:ATP binding"/>
    <property type="evidence" value="ECO:0007669"/>
    <property type="project" value="UniProtKB-KW"/>
</dbReference>
<dbReference type="AlphaFoldDB" id="A0A438G593"/>
<keyword evidence="3" id="KW-0067">ATP-binding</keyword>
<dbReference type="NCBIfam" id="TIGR00756">
    <property type="entry name" value="PPR"/>
    <property type="match status" value="1"/>
</dbReference>
<dbReference type="PANTHER" id="PTHR24223:SF181">
    <property type="entry name" value="ABC TRANSPORTER C FAMILY MEMBER 3"/>
    <property type="match status" value="1"/>
</dbReference>
<keyword evidence="1" id="KW-0677">Repeat</keyword>
<dbReference type="Gene3D" id="1.25.40.10">
    <property type="entry name" value="Tetratricopeptide repeat domain"/>
    <property type="match status" value="1"/>
</dbReference>
<proteinExistence type="predicted"/>
<dbReference type="InterPro" id="IPR027417">
    <property type="entry name" value="P-loop_NTPase"/>
</dbReference>
<accession>A0A438G593</accession>
<dbReference type="PANTHER" id="PTHR24223">
    <property type="entry name" value="ATP-BINDING CASSETTE SUB-FAMILY C"/>
    <property type="match status" value="1"/>
</dbReference>
<evidence type="ECO:0000256" key="3">
    <source>
        <dbReference type="ARBA" id="ARBA00022840"/>
    </source>
</evidence>
<dbReference type="Proteomes" id="UP000288805">
    <property type="component" value="Unassembled WGS sequence"/>
</dbReference>
<protein>
    <submittedName>
        <fullName evidence="5">ABC transporter C family member 3</fullName>
    </submittedName>
</protein>
<dbReference type="InterPro" id="IPR002885">
    <property type="entry name" value="PPR_rpt"/>
</dbReference>
<evidence type="ECO:0000313" key="5">
    <source>
        <dbReference type="EMBL" id="RVW67360.1"/>
    </source>
</evidence>
<comment type="caution">
    <text evidence="5">The sequence shown here is derived from an EMBL/GenBank/DDBJ whole genome shotgun (WGS) entry which is preliminary data.</text>
</comment>
<dbReference type="InterPro" id="IPR011990">
    <property type="entry name" value="TPR-like_helical_dom_sf"/>
</dbReference>
<dbReference type="Gene3D" id="3.40.50.300">
    <property type="entry name" value="P-loop containing nucleotide triphosphate hydrolases"/>
    <property type="match status" value="1"/>
</dbReference>
<feature type="region of interest" description="Disordered" evidence="4">
    <location>
        <begin position="702"/>
        <end position="728"/>
    </location>
</feature>
<reference evidence="5 6" key="1">
    <citation type="journal article" date="2018" name="PLoS Genet.">
        <title>Population sequencing reveals clonal diversity and ancestral inbreeding in the grapevine cultivar Chardonnay.</title>
        <authorList>
            <person name="Roach M.J."/>
            <person name="Johnson D.L."/>
            <person name="Bohlmann J."/>
            <person name="van Vuuren H.J."/>
            <person name="Jones S.J."/>
            <person name="Pretorius I.S."/>
            <person name="Schmidt S.A."/>
            <person name="Borneman A.R."/>
        </authorList>
    </citation>
    <scope>NUCLEOTIDE SEQUENCE [LARGE SCALE GENOMIC DNA]</scope>
    <source>
        <strain evidence="6">cv. Chardonnay</strain>
        <tissue evidence="5">Leaf</tissue>
    </source>
</reference>